<gene>
    <name evidence="1" type="ORF">MCOL_V212085</name>
</gene>
<dbReference type="AlphaFoldDB" id="J4SH93"/>
<dbReference type="EMBL" id="AFVW02000003">
    <property type="protein sequence ID" value="EJO88985.1"/>
    <property type="molecule type" value="Genomic_DNA"/>
</dbReference>
<reference evidence="1 2" key="1">
    <citation type="journal article" date="2011" name="J. Bacteriol.">
        <title>Genome sequence of the Mycobacterium colombiense type strain, CECT 3035.</title>
        <authorList>
            <person name="Gonzalez-Perez M."/>
            <person name="Murcia M.I."/>
            <person name="Landsman D."/>
            <person name="Jordan I.K."/>
            <person name="Marino-Ramirez L."/>
        </authorList>
    </citation>
    <scope>NUCLEOTIDE SEQUENCE [LARGE SCALE GENOMIC DNA]</scope>
    <source>
        <strain evidence="1 2">CECT 3035</strain>
    </source>
</reference>
<evidence type="ECO:0000313" key="2">
    <source>
        <dbReference type="Proteomes" id="UP000006455"/>
    </source>
</evidence>
<dbReference type="Proteomes" id="UP000006455">
    <property type="component" value="Unassembled WGS sequence"/>
</dbReference>
<comment type="caution">
    <text evidence="1">The sequence shown here is derived from an EMBL/GenBank/DDBJ whole genome shotgun (WGS) entry which is preliminary data.</text>
</comment>
<sequence>MVVGRIAVVVGNVTFPSRRGSFFFRSAQVAFRILGLVCRMHLVSVGRSPVQFGCLFVKLHGAFVRSQ</sequence>
<proteinExistence type="predicted"/>
<dbReference type="GeneID" id="31527795"/>
<name>J4SH93_9MYCO</name>
<evidence type="ECO:0000313" key="1">
    <source>
        <dbReference type="EMBL" id="EJO88985.1"/>
    </source>
</evidence>
<accession>J4SH93</accession>
<protein>
    <submittedName>
        <fullName evidence="1">Uncharacterized protein</fullName>
    </submittedName>
</protein>
<organism evidence="1 2">
    <name type="scientific">Mycobacterium colombiense CECT 3035</name>
    <dbReference type="NCBI Taxonomy" id="1041522"/>
    <lineage>
        <taxon>Bacteria</taxon>
        <taxon>Bacillati</taxon>
        <taxon>Actinomycetota</taxon>
        <taxon>Actinomycetes</taxon>
        <taxon>Mycobacteriales</taxon>
        <taxon>Mycobacteriaceae</taxon>
        <taxon>Mycobacterium</taxon>
        <taxon>Mycobacterium avium complex (MAC)</taxon>
    </lineage>
</organism>
<dbReference type="RefSeq" id="WP_007772137.1">
    <property type="nucleotide sequence ID" value="NZ_AFVW02000003.1"/>
</dbReference>